<dbReference type="AlphaFoldDB" id="A0AAD8Q9Z9"/>
<dbReference type="EMBL" id="JAHLJV010000005">
    <property type="protein sequence ID" value="KAK1598344.1"/>
    <property type="molecule type" value="Genomic_DNA"/>
</dbReference>
<dbReference type="GeneID" id="85444944"/>
<comment type="caution">
    <text evidence="1">The sequence shown here is derived from an EMBL/GenBank/DDBJ whole genome shotgun (WGS) entry which is preliminary data.</text>
</comment>
<protein>
    <submittedName>
        <fullName evidence="1">Uncharacterized protein</fullName>
    </submittedName>
</protein>
<gene>
    <name evidence="1" type="ORF">LY79DRAFT_586930</name>
</gene>
<organism evidence="1 2">
    <name type="scientific">Colletotrichum navitas</name>
    <dbReference type="NCBI Taxonomy" id="681940"/>
    <lineage>
        <taxon>Eukaryota</taxon>
        <taxon>Fungi</taxon>
        <taxon>Dikarya</taxon>
        <taxon>Ascomycota</taxon>
        <taxon>Pezizomycotina</taxon>
        <taxon>Sordariomycetes</taxon>
        <taxon>Hypocreomycetidae</taxon>
        <taxon>Glomerellales</taxon>
        <taxon>Glomerellaceae</taxon>
        <taxon>Colletotrichum</taxon>
        <taxon>Colletotrichum graminicola species complex</taxon>
    </lineage>
</organism>
<accession>A0AAD8Q9Z9</accession>
<keyword evidence="2" id="KW-1185">Reference proteome</keyword>
<reference evidence="1" key="1">
    <citation type="submission" date="2021-06" db="EMBL/GenBank/DDBJ databases">
        <title>Comparative genomics, transcriptomics and evolutionary studies reveal genomic signatures of adaptation to plant cell wall in hemibiotrophic fungi.</title>
        <authorList>
            <consortium name="DOE Joint Genome Institute"/>
            <person name="Baroncelli R."/>
            <person name="Diaz J.F."/>
            <person name="Benocci T."/>
            <person name="Peng M."/>
            <person name="Battaglia E."/>
            <person name="Haridas S."/>
            <person name="Andreopoulos W."/>
            <person name="Labutti K."/>
            <person name="Pangilinan J."/>
            <person name="Floch G.L."/>
            <person name="Makela M.R."/>
            <person name="Henrissat B."/>
            <person name="Grigoriev I.V."/>
            <person name="Crouch J.A."/>
            <person name="De Vries R.P."/>
            <person name="Sukno S.A."/>
            <person name="Thon M.R."/>
        </authorList>
    </citation>
    <scope>NUCLEOTIDE SEQUENCE</scope>
    <source>
        <strain evidence="1">CBS 125086</strain>
    </source>
</reference>
<proteinExistence type="predicted"/>
<dbReference type="Proteomes" id="UP001230504">
    <property type="component" value="Unassembled WGS sequence"/>
</dbReference>
<name>A0AAD8Q9Z9_9PEZI</name>
<evidence type="ECO:0000313" key="1">
    <source>
        <dbReference type="EMBL" id="KAK1598344.1"/>
    </source>
</evidence>
<evidence type="ECO:0000313" key="2">
    <source>
        <dbReference type="Proteomes" id="UP001230504"/>
    </source>
</evidence>
<sequence>MYLHHMATELAAAIMARRKLRLGSIWPNSKPNAWYRAIFVWSDRDEDGLQPPATWAFTSARKAAAGSQALDHNDIDRHVSLTVDAECLQGGGAPQLRVRGWLLGMCFFNGRPRTKVVFPWPRVLWEVRP</sequence>
<dbReference type="RefSeq" id="XP_060419049.1">
    <property type="nucleotide sequence ID" value="XM_060560704.1"/>
</dbReference>